<evidence type="ECO:0000313" key="2">
    <source>
        <dbReference type="Proteomes" id="UP000184063"/>
    </source>
</evidence>
<reference evidence="2" key="1">
    <citation type="journal article" date="2017" name="Genome Biol.">
        <title>Comparative genomics reveals high biological diversity and specific adaptations in the industrially and medically important fungal genus Aspergillus.</title>
        <authorList>
            <person name="de Vries R.P."/>
            <person name="Riley R."/>
            <person name="Wiebenga A."/>
            <person name="Aguilar-Osorio G."/>
            <person name="Amillis S."/>
            <person name="Uchima C.A."/>
            <person name="Anderluh G."/>
            <person name="Asadollahi M."/>
            <person name="Askin M."/>
            <person name="Barry K."/>
            <person name="Battaglia E."/>
            <person name="Bayram O."/>
            <person name="Benocci T."/>
            <person name="Braus-Stromeyer S.A."/>
            <person name="Caldana C."/>
            <person name="Canovas D."/>
            <person name="Cerqueira G.C."/>
            <person name="Chen F."/>
            <person name="Chen W."/>
            <person name="Choi C."/>
            <person name="Clum A."/>
            <person name="Dos Santos R.A."/>
            <person name="Damasio A.R."/>
            <person name="Diallinas G."/>
            <person name="Emri T."/>
            <person name="Fekete E."/>
            <person name="Flipphi M."/>
            <person name="Freyberg S."/>
            <person name="Gallo A."/>
            <person name="Gournas C."/>
            <person name="Habgood R."/>
            <person name="Hainaut M."/>
            <person name="Harispe M.L."/>
            <person name="Henrissat B."/>
            <person name="Hilden K.S."/>
            <person name="Hope R."/>
            <person name="Hossain A."/>
            <person name="Karabika E."/>
            <person name="Karaffa L."/>
            <person name="Karanyi Z."/>
            <person name="Krasevec N."/>
            <person name="Kuo A."/>
            <person name="Kusch H."/>
            <person name="LaButti K."/>
            <person name="Lagendijk E.L."/>
            <person name="Lapidus A."/>
            <person name="Levasseur A."/>
            <person name="Lindquist E."/>
            <person name="Lipzen A."/>
            <person name="Logrieco A.F."/>
            <person name="MacCabe A."/>
            <person name="Maekelae M.R."/>
            <person name="Malavazi I."/>
            <person name="Melin P."/>
            <person name="Meyer V."/>
            <person name="Mielnichuk N."/>
            <person name="Miskei M."/>
            <person name="Molnar A.P."/>
            <person name="Mule G."/>
            <person name="Ngan C.Y."/>
            <person name="Orejas M."/>
            <person name="Orosz E."/>
            <person name="Ouedraogo J.P."/>
            <person name="Overkamp K.M."/>
            <person name="Park H.-S."/>
            <person name="Perrone G."/>
            <person name="Piumi F."/>
            <person name="Punt P.J."/>
            <person name="Ram A.F."/>
            <person name="Ramon A."/>
            <person name="Rauscher S."/>
            <person name="Record E."/>
            <person name="Riano-Pachon D.M."/>
            <person name="Robert V."/>
            <person name="Roehrig J."/>
            <person name="Ruller R."/>
            <person name="Salamov A."/>
            <person name="Salih N.S."/>
            <person name="Samson R.A."/>
            <person name="Sandor E."/>
            <person name="Sanguinetti M."/>
            <person name="Schuetze T."/>
            <person name="Sepcic K."/>
            <person name="Shelest E."/>
            <person name="Sherlock G."/>
            <person name="Sophianopoulou V."/>
            <person name="Squina F.M."/>
            <person name="Sun H."/>
            <person name="Susca A."/>
            <person name="Todd R.B."/>
            <person name="Tsang A."/>
            <person name="Unkles S.E."/>
            <person name="van de Wiele N."/>
            <person name="van Rossen-Uffink D."/>
            <person name="Oliveira J.V."/>
            <person name="Vesth T.C."/>
            <person name="Visser J."/>
            <person name="Yu J.-H."/>
            <person name="Zhou M."/>
            <person name="Andersen M.R."/>
            <person name="Archer D.B."/>
            <person name="Baker S.E."/>
            <person name="Benoit I."/>
            <person name="Brakhage A.A."/>
            <person name="Braus G.H."/>
            <person name="Fischer R."/>
            <person name="Frisvad J.C."/>
            <person name="Goldman G.H."/>
            <person name="Houbraken J."/>
            <person name="Oakley B."/>
            <person name="Pocsi I."/>
            <person name="Scazzocchio C."/>
            <person name="Seiboth B."/>
            <person name="vanKuyk P.A."/>
            <person name="Wortman J."/>
            <person name="Dyer P.S."/>
            <person name="Grigoriev I.V."/>
        </authorList>
    </citation>
    <scope>NUCLEOTIDE SEQUENCE [LARGE SCALE GENOMIC DNA]</scope>
    <source>
        <strain evidence="2">CBS 106.47</strain>
    </source>
</reference>
<organism evidence="1 2">
    <name type="scientific">Aspergillus luchuensis (strain CBS 106.47)</name>
    <dbReference type="NCBI Taxonomy" id="1137211"/>
    <lineage>
        <taxon>Eukaryota</taxon>
        <taxon>Fungi</taxon>
        <taxon>Dikarya</taxon>
        <taxon>Ascomycota</taxon>
        <taxon>Pezizomycotina</taxon>
        <taxon>Eurotiomycetes</taxon>
        <taxon>Eurotiomycetidae</taxon>
        <taxon>Eurotiales</taxon>
        <taxon>Aspergillaceae</taxon>
        <taxon>Aspergillus</taxon>
        <taxon>Aspergillus subgen. Circumdati</taxon>
    </lineage>
</organism>
<dbReference type="EMBL" id="KV878248">
    <property type="protein sequence ID" value="OJZ82360.1"/>
    <property type="molecule type" value="Genomic_DNA"/>
</dbReference>
<dbReference type="AlphaFoldDB" id="A0A1M3T6I8"/>
<dbReference type="VEuPathDB" id="FungiDB:ASPFODRAFT_171026"/>
<gene>
    <name evidence="1" type="ORF">ASPFODRAFT_171026</name>
</gene>
<accession>A0A1M3T6I8</accession>
<sequence>VSDNHSVAFLHALIQTPFFCRGLPPVYVEIKDWLLLSCHRSLYAEVEISCTDQRKDPAAFPPLFTHSTTTKILG</sequence>
<proteinExistence type="predicted"/>
<evidence type="ECO:0000313" key="1">
    <source>
        <dbReference type="EMBL" id="OJZ82360.1"/>
    </source>
</evidence>
<protein>
    <submittedName>
        <fullName evidence="1">Uncharacterized protein</fullName>
    </submittedName>
</protein>
<name>A0A1M3T6I8_ASPLC</name>
<dbReference type="Proteomes" id="UP000184063">
    <property type="component" value="Unassembled WGS sequence"/>
</dbReference>
<feature type="non-terminal residue" evidence="1">
    <location>
        <position position="1"/>
    </location>
</feature>